<comment type="caution">
    <text evidence="7">The sequence shown here is derived from an EMBL/GenBank/DDBJ whole genome shotgun (WGS) entry which is preliminary data.</text>
</comment>
<feature type="compositionally biased region" description="Basic and acidic residues" evidence="5">
    <location>
        <begin position="200"/>
        <end position="212"/>
    </location>
</feature>
<gene>
    <name evidence="7" type="ORF">Acr_00g0101610</name>
</gene>
<feature type="region of interest" description="Disordered" evidence="5">
    <location>
        <begin position="419"/>
        <end position="444"/>
    </location>
</feature>
<protein>
    <recommendedName>
        <fullName evidence="6">C3H1-type domain-containing protein</fullName>
    </recommendedName>
</protein>
<accession>A0A7J0E177</accession>
<evidence type="ECO:0000256" key="2">
    <source>
        <dbReference type="ARBA" id="ARBA00022771"/>
    </source>
</evidence>
<evidence type="ECO:0000256" key="5">
    <source>
        <dbReference type="SAM" id="MobiDB-lite"/>
    </source>
</evidence>
<keyword evidence="2 4" id="KW-0863">Zinc-finger</keyword>
<feature type="zinc finger region" description="C3H1-type" evidence="4">
    <location>
        <begin position="149"/>
        <end position="176"/>
    </location>
</feature>
<dbReference type="SMART" id="SM00356">
    <property type="entry name" value="ZnF_C3H1"/>
    <property type="match status" value="1"/>
</dbReference>
<organism evidence="7 8">
    <name type="scientific">Actinidia rufa</name>
    <dbReference type="NCBI Taxonomy" id="165716"/>
    <lineage>
        <taxon>Eukaryota</taxon>
        <taxon>Viridiplantae</taxon>
        <taxon>Streptophyta</taxon>
        <taxon>Embryophyta</taxon>
        <taxon>Tracheophyta</taxon>
        <taxon>Spermatophyta</taxon>
        <taxon>Magnoliopsida</taxon>
        <taxon>eudicotyledons</taxon>
        <taxon>Gunneridae</taxon>
        <taxon>Pentapetalae</taxon>
        <taxon>asterids</taxon>
        <taxon>Ericales</taxon>
        <taxon>Actinidiaceae</taxon>
        <taxon>Actinidia</taxon>
    </lineage>
</organism>
<dbReference type="Gene3D" id="4.10.1000.10">
    <property type="entry name" value="Zinc finger, CCCH-type"/>
    <property type="match status" value="1"/>
</dbReference>
<dbReference type="SUPFAM" id="SSF90229">
    <property type="entry name" value="CCCH zinc finger"/>
    <property type="match status" value="1"/>
</dbReference>
<evidence type="ECO:0000313" key="8">
    <source>
        <dbReference type="Proteomes" id="UP000585474"/>
    </source>
</evidence>
<dbReference type="PROSITE" id="PS50103">
    <property type="entry name" value="ZF_C3H1"/>
    <property type="match status" value="1"/>
</dbReference>
<evidence type="ECO:0000256" key="3">
    <source>
        <dbReference type="ARBA" id="ARBA00022833"/>
    </source>
</evidence>
<dbReference type="PANTHER" id="PTHR36886:SF3">
    <property type="entry name" value="PROTEIN FRIGIDA-ESSENTIAL 1"/>
    <property type="match status" value="1"/>
</dbReference>
<dbReference type="InterPro" id="IPR000571">
    <property type="entry name" value="Znf_CCCH"/>
</dbReference>
<dbReference type="OrthoDB" id="1935339at2759"/>
<proteinExistence type="predicted"/>
<feature type="region of interest" description="Disordered" evidence="5">
    <location>
        <begin position="550"/>
        <end position="572"/>
    </location>
</feature>
<keyword evidence="8" id="KW-1185">Reference proteome</keyword>
<evidence type="ECO:0000259" key="6">
    <source>
        <dbReference type="PROSITE" id="PS50103"/>
    </source>
</evidence>
<feature type="compositionally biased region" description="Basic and acidic residues" evidence="5">
    <location>
        <begin position="1"/>
        <end position="10"/>
    </location>
</feature>
<dbReference type="InterPro" id="IPR036855">
    <property type="entry name" value="Znf_CCCH_sf"/>
</dbReference>
<evidence type="ECO:0000313" key="7">
    <source>
        <dbReference type="EMBL" id="GFS46343.1"/>
    </source>
</evidence>
<dbReference type="Proteomes" id="UP000585474">
    <property type="component" value="Unassembled WGS sequence"/>
</dbReference>
<dbReference type="GO" id="GO:0008270">
    <property type="term" value="F:zinc ion binding"/>
    <property type="evidence" value="ECO:0007669"/>
    <property type="project" value="UniProtKB-KW"/>
</dbReference>
<feature type="region of interest" description="Disordered" evidence="5">
    <location>
        <begin position="1"/>
        <end position="58"/>
    </location>
</feature>
<dbReference type="EMBL" id="BJWL01000466">
    <property type="protein sequence ID" value="GFS46343.1"/>
    <property type="molecule type" value="Genomic_DNA"/>
</dbReference>
<feature type="compositionally biased region" description="Basic and acidic residues" evidence="5">
    <location>
        <begin position="220"/>
        <end position="232"/>
    </location>
</feature>
<feature type="region of interest" description="Disordered" evidence="5">
    <location>
        <begin position="200"/>
        <end position="232"/>
    </location>
</feature>
<reference evidence="8" key="1">
    <citation type="submission" date="2019-07" db="EMBL/GenBank/DDBJ databases">
        <title>De Novo Assembly of kiwifruit Actinidia rufa.</title>
        <authorList>
            <person name="Sugita-Konishi S."/>
            <person name="Sato K."/>
            <person name="Mori E."/>
            <person name="Abe Y."/>
            <person name="Kisaki G."/>
            <person name="Hamano K."/>
            <person name="Suezawa K."/>
            <person name="Otani M."/>
            <person name="Fukuda T."/>
            <person name="Manabe T."/>
            <person name="Gomi K."/>
            <person name="Tabuchi M."/>
            <person name="Akimitsu K."/>
            <person name="Kataoka I."/>
        </authorList>
    </citation>
    <scope>NUCLEOTIDE SEQUENCE [LARGE SCALE GENOMIC DNA]</scope>
    <source>
        <strain evidence="8">cv. Fuchu</strain>
    </source>
</reference>
<sequence length="658" mass="72590">MESKGQEEHSGLGSSDPEKSVANLSSDTLAVEGGIGNPKSSCASEEIQKGESHIDIDEPEYREIGKHVVVAEDGGFQESAVFLVKEATGTISIRDEFSEEANLVSPNTESKKMGAQSREDINQESTRLAVPQIRPRSLSPVAELNNGNKRAAVICDFFAKGWCIKGNSCRFLHIKDCANITSQKFEGDVAFLDEKSELQADGGVREGSERSRSSFSLERTPSREHGESPRRHQLLEKHKISSLQRDYLSHAVSPDSLQSPIYKDIARPISSFKDVGGENLKQSWSSDDHPTYRDSCFPGLSPSLPTIGIFPSQNISSLTRSSFSFGSLDKDPLGAQKFPGSVGEYLASGSASRLQSSSPFSGSESGNLSLKNVSGDPLHIAGHRTKILSNDWEPSVPFRSSFLISQNLSSPGSLYDPIRDSIEQPNFGDGFSKSSSRPETSTNTYLSINSDPVLKRTLGPEFGLGKQPSFSFGHHILHDDMSDKKVQGKNLFTTEGENVNIFHAEQQSTLYKEGKVLSPSRLKDIPIASKMHFDSGSSIELDVRRQKMDLKIDSGRQNHERDDDLKTDGEQKESKALRNFRAALVDFVKELVKPFWREGQLSKDAHKIIVRKAVDKVLSTLQPHQIPSAEESIKQYLSASEPKILKLVEGYYVKYGKY</sequence>
<dbReference type="InterPro" id="IPR052650">
    <property type="entry name" value="Zinc_finger_CCCH"/>
</dbReference>
<evidence type="ECO:0000256" key="4">
    <source>
        <dbReference type="PROSITE-ProRule" id="PRU00723"/>
    </source>
</evidence>
<feature type="domain" description="C3H1-type" evidence="6">
    <location>
        <begin position="149"/>
        <end position="176"/>
    </location>
</feature>
<name>A0A7J0E177_9ERIC</name>
<keyword evidence="1 4" id="KW-0479">Metal-binding</keyword>
<feature type="compositionally biased region" description="Basic and acidic residues" evidence="5">
    <location>
        <begin position="46"/>
        <end position="58"/>
    </location>
</feature>
<dbReference type="PANTHER" id="PTHR36886">
    <property type="entry name" value="PROTEIN FRIGIDA-ESSENTIAL 1"/>
    <property type="match status" value="1"/>
</dbReference>
<dbReference type="AlphaFoldDB" id="A0A7J0E177"/>
<evidence type="ECO:0000256" key="1">
    <source>
        <dbReference type="ARBA" id="ARBA00022723"/>
    </source>
</evidence>
<dbReference type="Pfam" id="PF00642">
    <property type="entry name" value="zf-CCCH"/>
    <property type="match status" value="1"/>
</dbReference>
<keyword evidence="3 4" id="KW-0862">Zinc</keyword>
<feature type="compositionally biased region" description="Polar residues" evidence="5">
    <location>
        <begin position="432"/>
        <end position="444"/>
    </location>
</feature>